<dbReference type="InterPro" id="IPR036188">
    <property type="entry name" value="FAD/NAD-bd_sf"/>
</dbReference>
<dbReference type="EMBL" id="FNGO01000006">
    <property type="protein sequence ID" value="SDL60395.1"/>
    <property type="molecule type" value="Genomic_DNA"/>
</dbReference>
<keyword evidence="7 10" id="KW-0274">FAD</keyword>
<keyword evidence="2 10" id="KW-0963">Cytoplasm</keyword>
<dbReference type="EC" id="2.1.1.74" evidence="10"/>
<comment type="catalytic activity">
    <reaction evidence="10">
        <text>uridine(54) in tRNA + (6R)-5,10-methylene-5,6,7,8-tetrahydrofolate + NADH + H(+) = 5-methyluridine(54) in tRNA + (6S)-5,6,7,8-tetrahydrofolate + NAD(+)</text>
        <dbReference type="Rhea" id="RHEA:16873"/>
        <dbReference type="Rhea" id="RHEA-COMP:10167"/>
        <dbReference type="Rhea" id="RHEA-COMP:10193"/>
        <dbReference type="ChEBI" id="CHEBI:15378"/>
        <dbReference type="ChEBI" id="CHEBI:15636"/>
        <dbReference type="ChEBI" id="CHEBI:57453"/>
        <dbReference type="ChEBI" id="CHEBI:57540"/>
        <dbReference type="ChEBI" id="CHEBI:57945"/>
        <dbReference type="ChEBI" id="CHEBI:65315"/>
        <dbReference type="ChEBI" id="CHEBI:74447"/>
        <dbReference type="EC" id="2.1.1.74"/>
    </reaction>
</comment>
<keyword evidence="6 10" id="KW-0819">tRNA processing</keyword>
<dbReference type="PANTHER" id="PTHR11806">
    <property type="entry name" value="GLUCOSE INHIBITED DIVISION PROTEIN A"/>
    <property type="match status" value="1"/>
</dbReference>
<reference evidence="12 13" key="1">
    <citation type="submission" date="2016-10" db="EMBL/GenBank/DDBJ databases">
        <authorList>
            <person name="de Groot N.N."/>
        </authorList>
    </citation>
    <scope>NUCLEOTIDE SEQUENCE [LARGE SCALE GENOMIC DNA]</scope>
    <source>
        <strain evidence="12 13">SLAS-1</strain>
    </source>
</reference>
<feature type="domain" description="MnmG N-terminal" evidence="11">
    <location>
        <begin position="6"/>
        <end position="367"/>
    </location>
</feature>
<evidence type="ECO:0000256" key="2">
    <source>
        <dbReference type="ARBA" id="ARBA00022490"/>
    </source>
</evidence>
<dbReference type="GO" id="GO:0047151">
    <property type="term" value="F:tRNA (uracil(54)-C5)-methyltransferase activity, 5,10-methylenetetrahydrofolate-dependent"/>
    <property type="evidence" value="ECO:0007669"/>
    <property type="project" value="UniProtKB-UniRule"/>
</dbReference>
<evidence type="ECO:0000256" key="5">
    <source>
        <dbReference type="ARBA" id="ARBA00022679"/>
    </source>
</evidence>
<comment type="similarity">
    <text evidence="10">Belongs to the MnmG family. TrmFO subfamily.</text>
</comment>
<dbReference type="NCBIfam" id="TIGR00137">
    <property type="entry name" value="gid_trmFO"/>
    <property type="match status" value="1"/>
</dbReference>
<comment type="function">
    <text evidence="10">Catalyzes the folate-dependent formation of 5-methyl-uridine at position 54 (M-5-U54) in all tRNAs.</text>
</comment>
<evidence type="ECO:0000256" key="4">
    <source>
        <dbReference type="ARBA" id="ARBA00022630"/>
    </source>
</evidence>
<evidence type="ECO:0000256" key="10">
    <source>
        <dbReference type="HAMAP-Rule" id="MF_01037"/>
    </source>
</evidence>
<keyword evidence="5 10" id="KW-0808">Transferase</keyword>
<dbReference type="AlphaFoldDB" id="A0A1G9LFV1"/>
<dbReference type="InterPro" id="IPR002218">
    <property type="entry name" value="MnmG-rel"/>
</dbReference>
<dbReference type="STRING" id="321763.SAMN04488692_10639"/>
<dbReference type="GO" id="GO:0030488">
    <property type="term" value="P:tRNA methylation"/>
    <property type="evidence" value="ECO:0007669"/>
    <property type="project" value="TreeGrafter"/>
</dbReference>
<feature type="binding site" evidence="10">
    <location>
        <begin position="9"/>
        <end position="14"/>
    </location>
    <ligand>
        <name>FAD</name>
        <dbReference type="ChEBI" id="CHEBI:57692"/>
    </ligand>
</feature>
<gene>
    <name evidence="10" type="primary">trmFO</name>
    <name evidence="12" type="ORF">SAMN04488692_10639</name>
</gene>
<keyword evidence="9 10" id="KW-0520">NAD</keyword>
<comment type="subcellular location">
    <subcellularLocation>
        <location evidence="10">Cytoplasm</location>
    </subcellularLocation>
</comment>
<keyword evidence="13" id="KW-1185">Reference proteome</keyword>
<keyword evidence="8 10" id="KW-0521">NADP</keyword>
<dbReference type="InterPro" id="IPR040131">
    <property type="entry name" value="MnmG_N"/>
</dbReference>
<dbReference type="NCBIfam" id="NF003739">
    <property type="entry name" value="PRK05335.1"/>
    <property type="match status" value="1"/>
</dbReference>
<dbReference type="HAMAP" id="MF_01037">
    <property type="entry name" value="TrmFO"/>
    <property type="match status" value="1"/>
</dbReference>
<dbReference type="InterPro" id="IPR004417">
    <property type="entry name" value="TrmFO"/>
</dbReference>
<dbReference type="Gene3D" id="3.50.50.60">
    <property type="entry name" value="FAD/NAD(P)-binding domain"/>
    <property type="match status" value="2"/>
</dbReference>
<organism evidence="12 13">
    <name type="scientific">Halarsenatibacter silvermanii</name>
    <dbReference type="NCBI Taxonomy" id="321763"/>
    <lineage>
        <taxon>Bacteria</taxon>
        <taxon>Bacillati</taxon>
        <taxon>Bacillota</taxon>
        <taxon>Clostridia</taxon>
        <taxon>Halanaerobiales</taxon>
        <taxon>Halarsenatibacteraceae</taxon>
        <taxon>Halarsenatibacter</taxon>
    </lineage>
</organism>
<dbReference type="SUPFAM" id="SSF51905">
    <property type="entry name" value="FAD/NAD(P)-binding domain"/>
    <property type="match status" value="1"/>
</dbReference>
<evidence type="ECO:0000313" key="13">
    <source>
        <dbReference type="Proteomes" id="UP000199476"/>
    </source>
</evidence>
<dbReference type="FunFam" id="3.50.50.60:FF:000040">
    <property type="entry name" value="Methylenetetrahydrofolate--tRNA-(uracil-5-)-methyltransferase TrmFO"/>
    <property type="match status" value="1"/>
</dbReference>
<dbReference type="GO" id="GO:0005829">
    <property type="term" value="C:cytosol"/>
    <property type="evidence" value="ECO:0007669"/>
    <property type="project" value="TreeGrafter"/>
</dbReference>
<dbReference type="Pfam" id="PF01134">
    <property type="entry name" value="GIDA"/>
    <property type="match status" value="1"/>
</dbReference>
<evidence type="ECO:0000256" key="8">
    <source>
        <dbReference type="ARBA" id="ARBA00022857"/>
    </source>
</evidence>
<keyword evidence="3 10" id="KW-0489">Methyltransferase</keyword>
<proteinExistence type="inferred from homology"/>
<dbReference type="PANTHER" id="PTHR11806:SF2">
    <property type="entry name" value="METHYLENETETRAHYDROFOLATE--TRNA-(URACIL-5-)-METHYLTRANSFERASE TRMFO"/>
    <property type="match status" value="1"/>
</dbReference>
<evidence type="ECO:0000256" key="7">
    <source>
        <dbReference type="ARBA" id="ARBA00022827"/>
    </source>
</evidence>
<name>A0A1G9LFV1_9FIRM</name>
<dbReference type="GO" id="GO:0050660">
    <property type="term" value="F:flavin adenine dinucleotide binding"/>
    <property type="evidence" value="ECO:0007669"/>
    <property type="project" value="UniProtKB-UniRule"/>
</dbReference>
<evidence type="ECO:0000256" key="3">
    <source>
        <dbReference type="ARBA" id="ARBA00022603"/>
    </source>
</evidence>
<keyword evidence="4 10" id="KW-0285">Flavoprotein</keyword>
<evidence type="ECO:0000256" key="1">
    <source>
        <dbReference type="ARBA" id="ARBA00001974"/>
    </source>
</evidence>
<evidence type="ECO:0000256" key="6">
    <source>
        <dbReference type="ARBA" id="ARBA00022694"/>
    </source>
</evidence>
<dbReference type="Proteomes" id="UP000199476">
    <property type="component" value="Unassembled WGS sequence"/>
</dbReference>
<dbReference type="RefSeq" id="WP_089759098.1">
    <property type="nucleotide sequence ID" value="NZ_FNGO01000006.1"/>
</dbReference>
<dbReference type="OrthoDB" id="9803114at2"/>
<protein>
    <recommendedName>
        <fullName evidence="10">Methylenetetrahydrofolate--tRNA-(uracil-5-)-methyltransferase TrmFO</fullName>
        <ecNumber evidence="10">2.1.1.74</ecNumber>
    </recommendedName>
    <alternativeName>
        <fullName evidence="10">Folate-dependent tRNA (uracil-5-)-methyltransferase</fullName>
    </alternativeName>
    <alternativeName>
        <fullName evidence="10">Folate-dependent tRNA(M-5-U54)-methyltransferase</fullName>
    </alternativeName>
</protein>
<evidence type="ECO:0000259" key="11">
    <source>
        <dbReference type="Pfam" id="PF01134"/>
    </source>
</evidence>
<evidence type="ECO:0000313" key="12">
    <source>
        <dbReference type="EMBL" id="SDL60395.1"/>
    </source>
</evidence>
<accession>A0A1G9LFV1</accession>
<evidence type="ECO:0000256" key="9">
    <source>
        <dbReference type="ARBA" id="ARBA00023027"/>
    </source>
</evidence>
<sequence>MSDRATVIGAGLAGSEAAWQLAQRGFAVDLYEMRPESLTPAHHTDKPAELVCSNSLRSDSLTNAAGLLKEELRRLDSLIISAAEKTRVPAGNALAVDREKFPEKVLERLKNHDLIRLVRREIKDIPDTDPLIIATGPLTSDPLAESIKEFTGEDYLYFYDAAAPIIEAESIDYEKTFFASRYDRESDDYLNCPMDGEQFMDFWEFLLGAECNLPHDFEDENYFESCLPIEVLARRGRKSLLFGPLKPVGLENSETGETPHAVVQLRRDNRQETLFNLVGFQTRLKWPEQDRMLEFIPGLESARIVRYGVMHRNTYIDSPGLLTSSYRLRGERPIFFAGQLTGVEGYVESTSSGLVAGINCARLLDGENHLAFPESTATGALAAYISDPSHENLQPMNINFGLLPPLKVDIDERQKRRRRRSEQALKELEDFIEQKGI</sequence>
<dbReference type="GO" id="GO:0002098">
    <property type="term" value="P:tRNA wobble uridine modification"/>
    <property type="evidence" value="ECO:0007669"/>
    <property type="project" value="TreeGrafter"/>
</dbReference>
<comment type="catalytic activity">
    <reaction evidence="10">
        <text>uridine(54) in tRNA + (6R)-5,10-methylene-5,6,7,8-tetrahydrofolate + NADPH + H(+) = 5-methyluridine(54) in tRNA + (6S)-5,6,7,8-tetrahydrofolate + NADP(+)</text>
        <dbReference type="Rhea" id="RHEA:62372"/>
        <dbReference type="Rhea" id="RHEA-COMP:10167"/>
        <dbReference type="Rhea" id="RHEA-COMP:10193"/>
        <dbReference type="ChEBI" id="CHEBI:15378"/>
        <dbReference type="ChEBI" id="CHEBI:15636"/>
        <dbReference type="ChEBI" id="CHEBI:57453"/>
        <dbReference type="ChEBI" id="CHEBI:57783"/>
        <dbReference type="ChEBI" id="CHEBI:58349"/>
        <dbReference type="ChEBI" id="CHEBI:65315"/>
        <dbReference type="ChEBI" id="CHEBI:74447"/>
        <dbReference type="EC" id="2.1.1.74"/>
    </reaction>
</comment>
<comment type="cofactor">
    <cofactor evidence="1 10">
        <name>FAD</name>
        <dbReference type="ChEBI" id="CHEBI:57692"/>
    </cofactor>
</comment>